<proteinExistence type="predicted"/>
<dbReference type="AlphaFoldDB" id="A0A0R3RMU7"/>
<feature type="chain" id="PRO_5006447652" evidence="1">
    <location>
        <begin position="23"/>
        <end position="247"/>
    </location>
</feature>
<dbReference type="STRING" id="1147741.A0A0R3RMU7"/>
<evidence type="ECO:0000313" key="3">
    <source>
        <dbReference type="WBParaSite" id="EEL_0000280701-mRNA-1"/>
    </source>
</evidence>
<protein>
    <submittedName>
        <fullName evidence="3">Uncharacterized protein</fullName>
    </submittedName>
</protein>
<sequence length="247" mass="28925">MRLADKILQILILNTFLSNIDTASTPSSQPTNYYNVDTRIEPKILNESGEWSMEYNYGRNYKHSEGQEWGNGYSNLYNTGNAMKNRNEEEKKQRGKKLSQIAIASPQWWAFANTDESREAYAVNDDEQHVESSKLQFNIANKQFQKKIGSEMRSWYNWPSKNLTWPNWVHKKNPYEKLWVPWWNANNEQTQKAQKVAKYAYDKINTEQNQFFWPGSIGWTGDLGPFGQVPTPPWFPKVFTDNCCKIS</sequence>
<keyword evidence="1" id="KW-0732">Signal</keyword>
<dbReference type="WBParaSite" id="EEL_0000280701-mRNA-1">
    <property type="protein sequence ID" value="EEL_0000280701-mRNA-1"/>
    <property type="gene ID" value="EEL_0000280701"/>
</dbReference>
<evidence type="ECO:0000313" key="2">
    <source>
        <dbReference type="Proteomes" id="UP000050640"/>
    </source>
</evidence>
<feature type="signal peptide" evidence="1">
    <location>
        <begin position="1"/>
        <end position="22"/>
    </location>
</feature>
<name>A0A0R3RMU7_9BILA</name>
<reference evidence="3" key="1">
    <citation type="submission" date="2017-02" db="UniProtKB">
        <authorList>
            <consortium name="WormBaseParasite"/>
        </authorList>
    </citation>
    <scope>IDENTIFICATION</scope>
</reference>
<evidence type="ECO:0000256" key="1">
    <source>
        <dbReference type="SAM" id="SignalP"/>
    </source>
</evidence>
<organism evidence="2 3">
    <name type="scientific">Elaeophora elaphi</name>
    <dbReference type="NCBI Taxonomy" id="1147741"/>
    <lineage>
        <taxon>Eukaryota</taxon>
        <taxon>Metazoa</taxon>
        <taxon>Ecdysozoa</taxon>
        <taxon>Nematoda</taxon>
        <taxon>Chromadorea</taxon>
        <taxon>Rhabditida</taxon>
        <taxon>Spirurina</taxon>
        <taxon>Spiruromorpha</taxon>
        <taxon>Filarioidea</taxon>
        <taxon>Onchocercidae</taxon>
        <taxon>Elaeophora</taxon>
    </lineage>
</organism>
<accession>A0A0R3RMU7</accession>
<keyword evidence="2" id="KW-1185">Reference proteome</keyword>
<dbReference type="Proteomes" id="UP000050640">
    <property type="component" value="Unplaced"/>
</dbReference>